<gene>
    <name evidence="2" type="ORF">BYL167_LOCUS36382</name>
    <name evidence="3" type="ORF">GIL414_LOCUS52622</name>
</gene>
<protein>
    <submittedName>
        <fullName evidence="2">Uncharacterized protein</fullName>
    </submittedName>
</protein>
<feature type="compositionally biased region" description="Low complexity" evidence="1">
    <location>
        <begin position="42"/>
        <end position="61"/>
    </location>
</feature>
<name>A0A8S2XP25_9BILA</name>
<dbReference type="EMBL" id="CAJOBH010079241">
    <property type="protein sequence ID" value="CAF4509130.1"/>
    <property type="molecule type" value="Genomic_DNA"/>
</dbReference>
<feature type="compositionally biased region" description="Acidic residues" evidence="1">
    <location>
        <begin position="30"/>
        <end position="41"/>
    </location>
</feature>
<sequence>DKEDKTDLSDDQYSPNAVIPLGDSEMSGGGDDDSVSTDEDLVVTTTRTTGIMTRTGQQRRV</sequence>
<feature type="non-terminal residue" evidence="2">
    <location>
        <position position="1"/>
    </location>
</feature>
<dbReference type="AlphaFoldDB" id="A0A8S2XP25"/>
<evidence type="ECO:0000313" key="3">
    <source>
        <dbReference type="EMBL" id="CAF4917276.1"/>
    </source>
</evidence>
<evidence type="ECO:0000256" key="1">
    <source>
        <dbReference type="SAM" id="MobiDB-lite"/>
    </source>
</evidence>
<dbReference type="EMBL" id="CAJOBJ010180794">
    <property type="protein sequence ID" value="CAF4917276.1"/>
    <property type="molecule type" value="Genomic_DNA"/>
</dbReference>
<feature type="region of interest" description="Disordered" evidence="1">
    <location>
        <begin position="1"/>
        <end position="61"/>
    </location>
</feature>
<evidence type="ECO:0000313" key="4">
    <source>
        <dbReference type="Proteomes" id="UP000681967"/>
    </source>
</evidence>
<evidence type="ECO:0000313" key="2">
    <source>
        <dbReference type="EMBL" id="CAF4509130.1"/>
    </source>
</evidence>
<proteinExistence type="predicted"/>
<reference evidence="2" key="1">
    <citation type="submission" date="2021-02" db="EMBL/GenBank/DDBJ databases">
        <authorList>
            <person name="Nowell W R."/>
        </authorList>
    </citation>
    <scope>NUCLEOTIDE SEQUENCE</scope>
</reference>
<organism evidence="2 4">
    <name type="scientific">Rotaria magnacalcarata</name>
    <dbReference type="NCBI Taxonomy" id="392030"/>
    <lineage>
        <taxon>Eukaryota</taxon>
        <taxon>Metazoa</taxon>
        <taxon>Spiralia</taxon>
        <taxon>Gnathifera</taxon>
        <taxon>Rotifera</taxon>
        <taxon>Eurotatoria</taxon>
        <taxon>Bdelloidea</taxon>
        <taxon>Philodinida</taxon>
        <taxon>Philodinidae</taxon>
        <taxon>Rotaria</taxon>
    </lineage>
</organism>
<dbReference type="Proteomes" id="UP000681720">
    <property type="component" value="Unassembled WGS sequence"/>
</dbReference>
<feature type="non-terminal residue" evidence="2">
    <location>
        <position position="61"/>
    </location>
</feature>
<comment type="caution">
    <text evidence="2">The sequence shown here is derived from an EMBL/GenBank/DDBJ whole genome shotgun (WGS) entry which is preliminary data.</text>
</comment>
<dbReference type="Proteomes" id="UP000681967">
    <property type="component" value="Unassembled WGS sequence"/>
</dbReference>
<accession>A0A8S2XP25</accession>